<feature type="compositionally biased region" description="Polar residues" evidence="2">
    <location>
        <begin position="2270"/>
        <end position="2280"/>
    </location>
</feature>
<feature type="compositionally biased region" description="Acidic residues" evidence="2">
    <location>
        <begin position="714"/>
        <end position="734"/>
    </location>
</feature>
<feature type="compositionally biased region" description="Basic and acidic residues" evidence="2">
    <location>
        <begin position="198"/>
        <end position="209"/>
    </location>
</feature>
<dbReference type="Proteomes" id="UP000652219">
    <property type="component" value="Unassembled WGS sequence"/>
</dbReference>
<feature type="compositionally biased region" description="Low complexity" evidence="2">
    <location>
        <begin position="2576"/>
        <end position="2588"/>
    </location>
</feature>
<feature type="compositionally biased region" description="Basic and acidic residues" evidence="2">
    <location>
        <begin position="1171"/>
        <end position="1180"/>
    </location>
</feature>
<feature type="compositionally biased region" description="Low complexity" evidence="2">
    <location>
        <begin position="360"/>
        <end position="406"/>
    </location>
</feature>
<feature type="compositionally biased region" description="Polar residues" evidence="2">
    <location>
        <begin position="2103"/>
        <end position="2122"/>
    </location>
</feature>
<feature type="compositionally biased region" description="Acidic residues" evidence="2">
    <location>
        <begin position="2060"/>
        <end position="2070"/>
    </location>
</feature>
<feature type="region of interest" description="Disordered" evidence="2">
    <location>
        <begin position="2188"/>
        <end position="2216"/>
    </location>
</feature>
<gene>
    <name evidence="3" type="ORF">CSOJ01_12769</name>
</gene>
<feature type="compositionally biased region" description="Low complexity" evidence="2">
    <location>
        <begin position="633"/>
        <end position="663"/>
    </location>
</feature>
<feature type="compositionally biased region" description="Basic and acidic residues" evidence="2">
    <location>
        <begin position="842"/>
        <end position="852"/>
    </location>
</feature>
<feature type="compositionally biased region" description="Low complexity" evidence="2">
    <location>
        <begin position="938"/>
        <end position="953"/>
    </location>
</feature>
<feature type="coiled-coil region" evidence="1">
    <location>
        <begin position="131"/>
        <end position="165"/>
    </location>
</feature>
<feature type="compositionally biased region" description="Basic and acidic residues" evidence="2">
    <location>
        <begin position="2301"/>
        <end position="2315"/>
    </location>
</feature>
<feature type="region of interest" description="Disordered" evidence="2">
    <location>
        <begin position="1481"/>
        <end position="1502"/>
    </location>
</feature>
<keyword evidence="1" id="KW-0175">Coiled coil</keyword>
<feature type="compositionally biased region" description="Acidic residues" evidence="2">
    <location>
        <begin position="569"/>
        <end position="581"/>
    </location>
</feature>
<feature type="compositionally biased region" description="Basic and acidic residues" evidence="2">
    <location>
        <begin position="409"/>
        <end position="424"/>
    </location>
</feature>
<organism evidence="3 4">
    <name type="scientific">Colletotrichum sojae</name>
    <dbReference type="NCBI Taxonomy" id="2175907"/>
    <lineage>
        <taxon>Eukaryota</taxon>
        <taxon>Fungi</taxon>
        <taxon>Dikarya</taxon>
        <taxon>Ascomycota</taxon>
        <taxon>Pezizomycotina</taxon>
        <taxon>Sordariomycetes</taxon>
        <taxon>Hypocreomycetidae</taxon>
        <taxon>Glomerellales</taxon>
        <taxon>Glomerellaceae</taxon>
        <taxon>Colletotrichum</taxon>
        <taxon>Colletotrichum orchidearum species complex</taxon>
    </lineage>
</organism>
<feature type="compositionally biased region" description="Acidic residues" evidence="2">
    <location>
        <begin position="1956"/>
        <end position="1970"/>
    </location>
</feature>
<accession>A0A8H6IUP6</accession>
<feature type="compositionally biased region" description="Acidic residues" evidence="2">
    <location>
        <begin position="1601"/>
        <end position="1613"/>
    </location>
</feature>
<sequence>MTAKSDVATLVAQMNEALASIHATIEGLSTSAAQSDNKLDELEKKRDSTLAELEAAYKKEQEELAAARQKELEEIAEQRRREDEEREARRRREDEELAARKAQEDEEKLNTFDTTTHNIEDEMDNLMDHVEEEAAQVIKDGEAKLAELEEKRRELNRLIEEQMKAALPPVPTRPRARTIRRAGGTLFGQPSPLPKPDTPVDREPPKPAEEAAPAPAADEAKAGGDDAPAPTEEAPAEAPAKEDKAPEGDDSQPPPEEPVAEKSVEEGVSTEEAQSSHETPPTEVAVGEVEEASKDEPSPEEPVSSEEPKDEATPETEDATVEAADAVPVEEKEVAEDDASASKDAVEETTAEEPPEEATAEAVAESAEAAPEVEQPSVPEEAPVAEEPAAPEETAVAEEAPTAEETPAAEEKPAEDASVEDRSAEAAPGADEDPSSADKSVQEAAPVETEQTEEAPAEDVAVAKPQTEESTADAEPASVEEASAPEDVKKSEEAGVDDAPEAAVAPEDTPTPDDQEKPSEDTAAEPAPENEDDDTPKMVGELVGDAAADEAEQEKVMPEFTSRAVVEEPAVEEPAVEEPSVEEAQAAETVEEVEQAQEQEDAAESNDASEVISKETAEEPAPEAAAEAEEQAPADATPAEEPSAEAEVPQEVAATAEEAAEQSPSDEKAADEPTVKEVPASDEAPFKDEAPVEDETPAETNVVSQEAEPQPEPQPEEAADESAVEPTESDEAVEQEPPTPTAESGEAQVQPDSQEIQAEVSEPPPTTTQEEEEHLPTTASEDPEDGDPEHRDPAHTDGEELAGGVPDAADDDSAPEPADAAADAGDDVPAGDAEVTEAAEAVEPKEVEKAEEVVEAADLQDAAVEEAPAAEEEAPSAEPEALHETEDAEETVNEVQNTAEDDVDTVSEHENTADDTIAAENRDDGHDTTAPVHDNEAEAAPADDSTAAAEPDPNSVHEEADVPEATENSTQAVGADADVQDVSPESAHATHGEEPSDAMGEAQEKPGALEDAPEDGTQESFVKSKDQDMEEALEQRRSEPAEETSGVEHTVEDHVDHEKTVESAMHDEHDEEDNSLAVDKDEPAQAETVVEHHDEEATEAEAEAEDSKSPQLDNTHADDMSDAEVSEAKHGHDEDSLYEVAADIEAEESAERAVDEDVHSPQQDAGFADQEELHLKHDLSDITENTEPAASTAADNSGLAAQADDYRPESLSRNVFEGPDAALESSYITEQPSVAMDESHVQDHDDSFMPSASALGHADSSFSSTKQVHFDVDNEDAESSPMLSVHEDSDAEEPVEETYNNPFARPSHVGYDNQPQSSPNPFARQSGFATEEATSPAPYNPFASRSVERHDESSYNPFARSTTSAAEEFLRSASAQGHREPSQAAGDFLRSASALSNRSVDQGRVSPSNPFARSMSAADESFLPTASALGHRGSDLHEESTTNPFARSTSVASTAFDEDGGDPFVASAVADDSFAPAADVVERRQPTPQVPESMYNNPFARSTSSEASFLPTASTLGHGQVDASYNNPFATARGVMGGGVDETMFDQSVASFTSGQGHPISGLDFEEETEAHGVIQASSPLSARHLAPTTLDPIQERYNSELEDMESDSEDPESLTTSQQLPGGQQRAPAPMPSIAERYRQEFDDSDREDDWDSKNPQSGQINTLLTTSQYRESPPPPPPRVPSSHGFYQQEAEDEDSSDAENHATDSNVASPMQFNILSSSQYGATPAPPPPLPPRVLSSQGQYGQQVEDSSEEDDNEWDPGFTPAQPSTLPTSQLEAAAPRASSSLSQSRYHVEDSDGEDQGVLPFQAAAQPFPMSTSEYMAAPPPPPPPPHVPSAQAFYHQEQAASSEDETPFNEDIARPGQFPISSSPSQYQYRAPPPPPPPRAPSAQGRHLQQFEDSEDEGENDEWYSNAARPGQMQSLSTSQYGATTTPPPPPPRAAAHGAQDRYRQELEASDSEEEGEKEEAWDSNANRYGQTTDVTVSINNQFAESISSPMEANPMRAASPLAATMTIPTIPVRSRMRSPSLMQPTNPTETPFTASAPRSSSPGLQSHPREEDEEEASDDSWEDVHQRGAGEATLPSIPGFAAPAPPPQLRVDSYEQQWPNASNDQISTASSTYLAPAGPGDFTDTDSQEYATPLASAGFSASSQYTQGALDSPRYPDSTDMKGTSYDEARQPAAMEIARAPFRQGETQEHLEDSDDESDYIGSGSEAPVAAPAFLTQFGAAPIAQHEEEIPEPVLEQVIDSFHSDEDDGPKTAVIDEPRTQYASSRFGSSTWRDELRSPTLFGATRHSRSGSLREELQKSLHEGSDTGHPSPIQTQQHEPEVYVQEVHSPEEAQMYGQEAFSQPPAQMYGQDPYVAQQAQIHGDPYGAQTYGQPQYTPDLPQAHYGQTSSLEDELQEAEEDSEGEEPEQTTPQLAPQQSSQVPDVSPLALHQEAPVTPARSTPSRGLSNSRHNPDRPQTPPSRVIADDDEDLDPEAFVPRDVTNVPWHARTESVPFSVRSQSTIDSMASSPIHSALHADKHEPVIRDSWPASVHHNLTRPRNDSTLTDRSFDDPFRYDGGGTKALHGASGSMGSASDSSPPRAGTGSSPGSLISRMRGIFEGNQTKQEPASPVRSSGVFHPVGRARASSGVGEDDDDNNGGRRKAGFLNEVEDEVDEQSALLRNSAGGLEAN</sequence>
<feature type="region of interest" description="Disordered" evidence="2">
    <location>
        <begin position="2542"/>
        <end position="2681"/>
    </location>
</feature>
<dbReference type="EMBL" id="WIGN01000340">
    <property type="protein sequence ID" value="KAF6798181.1"/>
    <property type="molecule type" value="Genomic_DNA"/>
</dbReference>
<comment type="caution">
    <text evidence="3">The sequence shown here is derived from an EMBL/GenBank/DDBJ whole genome shotgun (WGS) entry which is preliminary data.</text>
</comment>
<feature type="compositionally biased region" description="Acidic residues" evidence="2">
    <location>
        <begin position="1900"/>
        <end position="1910"/>
    </location>
</feature>
<feature type="compositionally biased region" description="Polar residues" evidence="2">
    <location>
        <begin position="2029"/>
        <end position="2053"/>
    </location>
</feature>
<feature type="compositionally biased region" description="Pro residues" evidence="2">
    <location>
        <begin position="1879"/>
        <end position="1888"/>
    </location>
</feature>
<feature type="compositionally biased region" description="Basic and acidic residues" evidence="2">
    <location>
        <begin position="1078"/>
        <end position="1095"/>
    </location>
</feature>
<feature type="compositionally biased region" description="Polar residues" evidence="2">
    <location>
        <begin position="1920"/>
        <end position="1930"/>
    </location>
</feature>
<name>A0A8H6IUP6_9PEZI</name>
<feature type="compositionally biased region" description="Polar residues" evidence="2">
    <location>
        <begin position="1739"/>
        <end position="1749"/>
    </location>
</feature>
<feature type="region of interest" description="Disordered" evidence="2">
    <location>
        <begin position="1232"/>
        <end position="1463"/>
    </location>
</feature>
<evidence type="ECO:0000256" key="1">
    <source>
        <dbReference type="SAM" id="Coils"/>
    </source>
</evidence>
<feature type="region of interest" description="Disordered" evidence="2">
    <location>
        <begin position="1597"/>
        <end position="1978"/>
    </location>
</feature>
<evidence type="ECO:0000313" key="3">
    <source>
        <dbReference type="EMBL" id="KAF6798181.1"/>
    </source>
</evidence>
<feature type="compositionally biased region" description="Acidic residues" evidence="2">
    <location>
        <begin position="347"/>
        <end position="359"/>
    </location>
</feature>
<feature type="compositionally biased region" description="Basic and acidic residues" evidence="2">
    <location>
        <begin position="665"/>
        <end position="675"/>
    </location>
</feature>
<feature type="compositionally biased region" description="Acidic residues" evidence="2">
    <location>
        <begin position="589"/>
        <end position="604"/>
    </location>
</feature>
<feature type="compositionally biased region" description="Low complexity" evidence="2">
    <location>
        <begin position="473"/>
        <end position="482"/>
    </location>
</feature>
<evidence type="ECO:0000313" key="4">
    <source>
        <dbReference type="Proteomes" id="UP000652219"/>
    </source>
</evidence>
<keyword evidence="4" id="KW-1185">Reference proteome</keyword>
<feature type="compositionally biased region" description="Polar residues" evidence="2">
    <location>
        <begin position="2448"/>
        <end position="2460"/>
    </location>
</feature>
<feature type="compositionally biased region" description="Polar residues" evidence="2">
    <location>
        <begin position="2419"/>
        <end position="2432"/>
    </location>
</feature>
<feature type="compositionally biased region" description="Pro residues" evidence="2">
    <location>
        <begin position="1825"/>
        <end position="1835"/>
    </location>
</feature>
<feature type="compositionally biased region" description="Polar residues" evidence="2">
    <location>
        <begin position="1182"/>
        <end position="1195"/>
    </location>
</feature>
<feature type="compositionally biased region" description="Low complexity" evidence="2">
    <location>
        <begin position="1869"/>
        <end position="1878"/>
    </location>
</feature>
<feature type="compositionally biased region" description="Basic and acidic residues" evidence="2">
    <location>
        <begin position="1126"/>
        <end position="1135"/>
    </location>
</feature>
<feature type="compositionally biased region" description="Acidic residues" evidence="2">
    <location>
        <begin position="2400"/>
        <end position="2417"/>
    </location>
</feature>
<feature type="compositionally biased region" description="Basic and acidic residues" evidence="2">
    <location>
        <begin position="1022"/>
        <end position="1040"/>
    </location>
</feature>
<feature type="compositionally biased region" description="Acidic residues" evidence="2">
    <location>
        <begin position="618"/>
        <end position="632"/>
    </location>
</feature>
<feature type="compositionally biased region" description="Low complexity" evidence="2">
    <location>
        <begin position="815"/>
        <end position="841"/>
    </location>
</feature>
<feature type="compositionally biased region" description="Polar residues" evidence="2">
    <location>
        <begin position="1354"/>
        <end position="1365"/>
    </location>
</feature>
<feature type="region of interest" description="Disordered" evidence="2">
    <location>
        <begin position="2018"/>
        <end position="2174"/>
    </location>
</feature>
<feature type="compositionally biased region" description="Polar residues" evidence="2">
    <location>
        <begin position="1441"/>
        <end position="1453"/>
    </location>
</feature>
<reference evidence="3 4" key="1">
    <citation type="journal article" date="2020" name="Phytopathology">
        <title>Genome Sequence Resources of Colletotrichum truncatum, C. plurivorum, C. musicola, and C. sojae: Four Species Pathogenic to Soybean (Glycine max).</title>
        <authorList>
            <person name="Rogerio F."/>
            <person name="Boufleur T.R."/>
            <person name="Ciampi-Guillardi M."/>
            <person name="Sukno S.A."/>
            <person name="Thon M.R."/>
            <person name="Massola Junior N.S."/>
            <person name="Baroncelli R."/>
        </authorList>
    </citation>
    <scope>NUCLEOTIDE SEQUENCE [LARGE SCALE GENOMIC DNA]</scope>
    <source>
        <strain evidence="3 4">LFN0009</strain>
    </source>
</reference>
<feature type="compositionally biased region" description="Basic and acidic residues" evidence="2">
    <location>
        <begin position="1149"/>
        <end position="1159"/>
    </location>
</feature>
<feature type="compositionally biased region" description="Basic and acidic residues" evidence="2">
    <location>
        <begin position="68"/>
        <end position="103"/>
    </location>
</feature>
<feature type="region of interest" description="Disordered" evidence="2">
    <location>
        <begin position="166"/>
        <end position="1207"/>
    </location>
</feature>
<feature type="region of interest" description="Disordered" evidence="2">
    <location>
        <begin position="62"/>
        <end position="116"/>
    </location>
</feature>
<feature type="compositionally biased region" description="Acidic residues" evidence="2">
    <location>
        <begin position="1751"/>
        <end position="1760"/>
    </location>
</feature>
<feature type="compositionally biased region" description="Polar residues" evidence="2">
    <location>
        <begin position="1767"/>
        <end position="1777"/>
    </location>
</feature>
<feature type="region of interest" description="Disordered" evidence="2">
    <location>
        <begin position="2251"/>
        <end position="2493"/>
    </location>
</feature>
<feature type="compositionally biased region" description="Polar residues" evidence="2">
    <location>
        <begin position="1393"/>
        <end position="1411"/>
    </location>
</feature>
<feature type="compositionally biased region" description="Low complexity" evidence="2">
    <location>
        <begin position="225"/>
        <end position="238"/>
    </location>
</feature>
<feature type="compositionally biased region" description="Basic and acidic residues" evidence="2">
    <location>
        <begin position="1049"/>
        <end position="1068"/>
    </location>
</feature>
<evidence type="ECO:0000256" key="2">
    <source>
        <dbReference type="SAM" id="MobiDB-lite"/>
    </source>
</evidence>
<feature type="compositionally biased region" description="Basic and acidic residues" evidence="2">
    <location>
        <begin position="788"/>
        <end position="798"/>
    </location>
</feature>
<feature type="compositionally biased region" description="Polar residues" evidence="2">
    <location>
        <begin position="1706"/>
        <end position="1725"/>
    </location>
</feature>
<protein>
    <submittedName>
        <fullName evidence="3">Uncharacterized protein</fullName>
    </submittedName>
</protein>
<feature type="compositionally biased region" description="Polar residues" evidence="2">
    <location>
        <begin position="2148"/>
        <end position="2158"/>
    </location>
</feature>
<proteinExistence type="predicted"/>
<feature type="compositionally biased region" description="Basic and acidic residues" evidence="2">
    <location>
        <begin position="1237"/>
        <end position="1247"/>
    </location>
</feature>
<feature type="compositionally biased region" description="Polar residues" evidence="2">
    <location>
        <begin position="1655"/>
        <end position="1672"/>
    </location>
</feature>